<dbReference type="RefSeq" id="WP_131598818.1">
    <property type="nucleotide sequence ID" value="NZ_CBDBYK010000004.1"/>
</dbReference>
<sequence>MNRKIKISIGVVIATAVTVPLAISIANNTSTSSVFYQGRRTLVRFLDKTQTFSENRRIWDENVQSSSLVSSSRDLQFYKPLTTMPFDQVIDKSSVVIENPDGSLKEVKKEKSHYEFGGVSSVQTDSGKYDSYKKLTDSLSKKKTRSLTLRVKPGIHYVNNHGEVTKYEYKAIDIFYGFMRGIYNNKEVRQLGTIMGKNPMPPIEKDYMQRILNSDEYYENGALNQLGFNNGNVYLNNLYGIDLKGTINANTGANYDPDKFTIKYTMAQDASILVNNLSLTNQYNPMSSQKILELNGGQKSFDKPGKFLQLLEFGKTIRHGEEVDLSQELTVGRFYLESYNTDPLSSGIVLKKNKHSYKEKWNKNNKTLNKIEYLFNDGSDADVYAQIRQQSFLRDNSESVLNNKVLENANLMRVIKSKKFGTKRRITEKGMTRRMIFNPWYFASTKNSNAQLDNNTSRLLFNTTRKQIASDPNADIEYFSGRGRIFRSLLNASINLFGISKQWLEGSELVKVAQGYKQGLKFNTGVPITEEWKKHPRTGLSHGISKDVDQMNWYIKNNTKSSNEFLKPTEDKYKAVKEGWAKFIKDSKKELGIKGDFVFPLIDFKATDKVDTPNTRNAYNKTLNYLNNLTKGTGISFKEFIPTSDKSLNANNKTKTAPLVYIGAGADYDSSISLTQQLLSATYGASVLYNALKEAYISGPNYNVRVFDNSDQNKWNLTKTISIKDFVDFMKSDKENYTHALDKKLLKQTNLKDWMTFRTGEDFDNKNIGLALNEIDNAAQKFFFQKSSDENIVRKYTNLMASYAITDKLAFGDKTNASLGTQPNATIQTKEIYMAPWLHIAQSSDCGEIINIVDSYVD</sequence>
<gene>
    <name evidence="2" type="ORF">C4B24_01955</name>
</gene>
<dbReference type="Proteomes" id="UP000294192">
    <property type="component" value="Unassembled WGS sequence"/>
</dbReference>
<accession>A0A4R0XL82</accession>
<feature type="chain" id="PRO_5020706353" evidence="1">
    <location>
        <begin position="23"/>
        <end position="858"/>
    </location>
</feature>
<dbReference type="AlphaFoldDB" id="A0A4R0XL82"/>
<protein>
    <submittedName>
        <fullName evidence="2">Uncharacterized protein</fullName>
    </submittedName>
</protein>
<comment type="caution">
    <text evidence="2">The sequence shown here is derived from an EMBL/GenBank/DDBJ whole genome shotgun (WGS) entry which is preliminary data.</text>
</comment>
<keyword evidence="1" id="KW-0732">Signal</keyword>
<dbReference type="EMBL" id="PSZO01000007">
    <property type="protein sequence ID" value="TCG11416.1"/>
    <property type="molecule type" value="Genomic_DNA"/>
</dbReference>
<evidence type="ECO:0000256" key="1">
    <source>
        <dbReference type="SAM" id="SignalP"/>
    </source>
</evidence>
<reference evidence="2 3" key="1">
    <citation type="submission" date="2018-02" db="EMBL/GenBank/DDBJ databases">
        <title>Mycoplasma marinum and Mycoplasma todarodis sp. nov., moderately halophilic and psychrotolerant mycoplasmas isolated from cephalopods.</title>
        <authorList>
            <person name="Viver T."/>
        </authorList>
    </citation>
    <scope>NUCLEOTIDE SEQUENCE [LARGE SCALE GENOMIC DNA]</scope>
    <source>
        <strain evidence="2 3">PE</strain>
    </source>
</reference>
<name>A0A4R0XL82_9MOLU</name>
<dbReference type="OrthoDB" id="395154at2"/>
<evidence type="ECO:0000313" key="2">
    <source>
        <dbReference type="EMBL" id="TCG11416.1"/>
    </source>
</evidence>
<organism evidence="2 3">
    <name type="scientific">Mycoplasma marinum</name>
    <dbReference type="NCBI Taxonomy" id="1937190"/>
    <lineage>
        <taxon>Bacteria</taxon>
        <taxon>Bacillati</taxon>
        <taxon>Mycoplasmatota</taxon>
        <taxon>Mollicutes</taxon>
        <taxon>Mycoplasmataceae</taxon>
        <taxon>Mycoplasma</taxon>
    </lineage>
</organism>
<keyword evidence="3" id="KW-1185">Reference proteome</keyword>
<feature type="signal peptide" evidence="1">
    <location>
        <begin position="1"/>
        <end position="22"/>
    </location>
</feature>
<proteinExistence type="predicted"/>
<evidence type="ECO:0000313" key="3">
    <source>
        <dbReference type="Proteomes" id="UP000294192"/>
    </source>
</evidence>